<feature type="signal peptide" evidence="10">
    <location>
        <begin position="1"/>
        <end position="27"/>
    </location>
</feature>
<organism evidence="13 14">
    <name type="scientific">Undibacterium danionis</name>
    <dbReference type="NCBI Taxonomy" id="1812100"/>
    <lineage>
        <taxon>Bacteria</taxon>
        <taxon>Pseudomonadati</taxon>
        <taxon>Pseudomonadota</taxon>
        <taxon>Betaproteobacteria</taxon>
        <taxon>Burkholderiales</taxon>
        <taxon>Oxalobacteraceae</taxon>
        <taxon>Undibacterium</taxon>
    </lineage>
</organism>
<keyword evidence="4" id="KW-0479">Metal-binding</keyword>
<evidence type="ECO:0000313" key="13">
    <source>
        <dbReference type="EMBL" id="MFC0349237.1"/>
    </source>
</evidence>
<evidence type="ECO:0000256" key="9">
    <source>
        <dbReference type="SAM" id="MobiDB-lite"/>
    </source>
</evidence>
<evidence type="ECO:0000313" key="14">
    <source>
        <dbReference type="Proteomes" id="UP001589844"/>
    </source>
</evidence>
<feature type="domain" description="Peptidase M16 C-terminal" evidence="12">
    <location>
        <begin position="242"/>
        <end position="421"/>
    </location>
</feature>
<dbReference type="Proteomes" id="UP001589844">
    <property type="component" value="Unassembled WGS sequence"/>
</dbReference>
<evidence type="ECO:0000256" key="5">
    <source>
        <dbReference type="ARBA" id="ARBA00022801"/>
    </source>
</evidence>
<dbReference type="Gene3D" id="3.30.830.10">
    <property type="entry name" value="Metalloenzyme, LuxS/M16 peptidase-like"/>
    <property type="match status" value="4"/>
</dbReference>
<dbReference type="InterPro" id="IPR007863">
    <property type="entry name" value="Peptidase_M16_C"/>
</dbReference>
<keyword evidence="3" id="KW-0645">Protease</keyword>
<evidence type="ECO:0000256" key="3">
    <source>
        <dbReference type="ARBA" id="ARBA00022670"/>
    </source>
</evidence>
<evidence type="ECO:0000256" key="8">
    <source>
        <dbReference type="RuleBase" id="RU004447"/>
    </source>
</evidence>
<dbReference type="PANTHER" id="PTHR43690">
    <property type="entry name" value="NARDILYSIN"/>
    <property type="match status" value="1"/>
</dbReference>
<dbReference type="Pfam" id="PF05193">
    <property type="entry name" value="Peptidase_M16_C"/>
    <property type="match status" value="2"/>
</dbReference>
<keyword evidence="14" id="KW-1185">Reference proteome</keyword>
<dbReference type="EMBL" id="JBHLXJ010000005">
    <property type="protein sequence ID" value="MFC0349237.1"/>
    <property type="molecule type" value="Genomic_DNA"/>
</dbReference>
<accession>A0ABV6IBN4</accession>
<dbReference type="PROSITE" id="PS00143">
    <property type="entry name" value="INSULINASE"/>
    <property type="match status" value="1"/>
</dbReference>
<gene>
    <name evidence="13" type="ORF">ACFFJH_05425</name>
</gene>
<keyword evidence="5" id="KW-0378">Hydrolase</keyword>
<comment type="cofactor">
    <cofactor evidence="1">
        <name>Zn(2+)</name>
        <dbReference type="ChEBI" id="CHEBI:29105"/>
    </cofactor>
</comment>
<dbReference type="RefSeq" id="WP_390210674.1">
    <property type="nucleotide sequence ID" value="NZ_JBHLXJ010000005.1"/>
</dbReference>
<evidence type="ECO:0000259" key="11">
    <source>
        <dbReference type="Pfam" id="PF00675"/>
    </source>
</evidence>
<reference evidence="13 14" key="1">
    <citation type="submission" date="2024-09" db="EMBL/GenBank/DDBJ databases">
        <authorList>
            <person name="Sun Q."/>
            <person name="Mori K."/>
        </authorList>
    </citation>
    <scope>NUCLEOTIDE SEQUENCE [LARGE SCALE GENOMIC DNA]</scope>
    <source>
        <strain evidence="13 14">CCM 8677</strain>
    </source>
</reference>
<protein>
    <submittedName>
        <fullName evidence="13">M16 family metallopeptidase</fullName>
    </submittedName>
</protein>
<keyword evidence="7" id="KW-0482">Metalloprotease</keyword>
<evidence type="ECO:0000256" key="4">
    <source>
        <dbReference type="ARBA" id="ARBA00022723"/>
    </source>
</evidence>
<keyword evidence="10" id="KW-0732">Signal</keyword>
<dbReference type="SUPFAM" id="SSF63411">
    <property type="entry name" value="LuxS/MPP-like metallohydrolase"/>
    <property type="match status" value="4"/>
</dbReference>
<feature type="region of interest" description="Disordered" evidence="9">
    <location>
        <begin position="33"/>
        <end position="56"/>
    </location>
</feature>
<dbReference type="InterPro" id="IPR050626">
    <property type="entry name" value="Peptidase_M16"/>
</dbReference>
<sequence length="977" mass="110037">MSLFQHNRISLFCMLVCIALCSTSTSALTQAATSSPTNASNANNTNTDKFKTSSTSEQNTLLKTDATVKIGKLANGLTYYIKPNDHPKQKVELRLVIKAGSIDEDDDQQGVAHFVEHMAFNGSRHFPGNSLVDALRSIGLQFGADLNATTQFDNTSYLLPVPTDKKDNLRLGFTVLQDWASGLDMRDEEIEKERKIILEEARLRKGAMERMMTVLRPELLNHSKYAIRIPIGLESTIANAEPETIRRYYRDWYRPDLMAVIVVGDVSTATAEALIREHFAGLKNPDMPRQKKNESIPAFTASKPIILTDKEQTQNILLFAYSPETYRNDTTIADYKRSIIEELLSKIITRRLTDVTQKPNAPFSGFALKDLELVGSHNFSSLIVGIGSAGRKAAIDALFAEIKRVHEYGVSDTEFDQAKKQIVAAKDTQLKEAKTYESNSYVTEYINHFLYGTSIFSTEQDVNYTKQVLVKISLENVNAHAKTVYKNTEHKLLAYLGNSKDNQLIPTESELVDEVVNAENAIVTVPVTRRQLTQLMEHKPIPGKILHETYDKALNVSNLILSNGIRVLLKPTHFKNDEIIFTLEKSGGTSLFPDNEIMAANFSNHLVTSMGLDRFTPSELGDLGTGKRYSLIQNIGTYSDSLYGSSTTRDIESFLQILFLRITSPRKDTELFESSRKNFQASLVHAASSPEIIYFNQRSSFIYDQHPRAPRQLSPKDLDQLNMENELEIYQQRYNNFNGATAVIVGNFDLKKMRQLLKQYIATLPSTDEPTRYRDIGLQALSGNIKKDFFAGSDNKSIVNLFFSGSIDYEREERARFYTLMEVLQIKLEKIVREKLGLIYTASIDSDYMRVPHPQFEITFNLPCAPENTDKVIAAVFEEIKAISAGENFAEELAQVKKNAILSHKENMVNNIAWRNAMLEAGRYNTSLDLFIKTPEWMSAITVEEIQKAAKRFLNDANVIQTVLKPKANAPSPTATE</sequence>
<feature type="domain" description="Peptidase M16 N-terminal" evidence="11">
    <location>
        <begin position="83"/>
        <end position="201"/>
    </location>
</feature>
<evidence type="ECO:0000256" key="1">
    <source>
        <dbReference type="ARBA" id="ARBA00001947"/>
    </source>
</evidence>
<dbReference type="InterPro" id="IPR001431">
    <property type="entry name" value="Pept_M16_Zn_BS"/>
</dbReference>
<keyword evidence="6" id="KW-0862">Zinc</keyword>
<evidence type="ECO:0000259" key="12">
    <source>
        <dbReference type="Pfam" id="PF05193"/>
    </source>
</evidence>
<feature type="compositionally biased region" description="Low complexity" evidence="9">
    <location>
        <begin position="33"/>
        <end position="47"/>
    </location>
</feature>
<evidence type="ECO:0000256" key="10">
    <source>
        <dbReference type="SAM" id="SignalP"/>
    </source>
</evidence>
<comment type="caution">
    <text evidence="13">The sequence shown here is derived from an EMBL/GenBank/DDBJ whole genome shotgun (WGS) entry which is preliminary data.</text>
</comment>
<dbReference type="PANTHER" id="PTHR43690:SF17">
    <property type="entry name" value="PROTEIN YHJJ"/>
    <property type="match status" value="1"/>
</dbReference>
<dbReference type="InterPro" id="IPR011765">
    <property type="entry name" value="Pept_M16_N"/>
</dbReference>
<dbReference type="Pfam" id="PF00675">
    <property type="entry name" value="Peptidase_M16"/>
    <property type="match status" value="1"/>
</dbReference>
<dbReference type="InterPro" id="IPR011249">
    <property type="entry name" value="Metalloenz_LuxS/M16"/>
</dbReference>
<evidence type="ECO:0000256" key="6">
    <source>
        <dbReference type="ARBA" id="ARBA00022833"/>
    </source>
</evidence>
<feature type="domain" description="Peptidase M16 C-terminal" evidence="12">
    <location>
        <begin position="728"/>
        <end position="898"/>
    </location>
</feature>
<proteinExistence type="inferred from homology"/>
<name>A0ABV6IBN4_9BURK</name>
<evidence type="ECO:0000256" key="7">
    <source>
        <dbReference type="ARBA" id="ARBA00023049"/>
    </source>
</evidence>
<evidence type="ECO:0000256" key="2">
    <source>
        <dbReference type="ARBA" id="ARBA00007261"/>
    </source>
</evidence>
<comment type="similarity">
    <text evidence="2 8">Belongs to the peptidase M16 family.</text>
</comment>
<feature type="chain" id="PRO_5047105828" evidence="10">
    <location>
        <begin position="28"/>
        <end position="977"/>
    </location>
</feature>